<dbReference type="GO" id="GO:0050660">
    <property type="term" value="F:flavin adenine dinucleotide binding"/>
    <property type="evidence" value="ECO:0007669"/>
    <property type="project" value="InterPro"/>
</dbReference>
<keyword evidence="15" id="KW-1185">Reference proteome</keyword>
<feature type="binding site" evidence="9">
    <location>
        <position position="167"/>
    </location>
    <ligand>
        <name>FAD</name>
        <dbReference type="ChEBI" id="CHEBI:57692"/>
    </ligand>
</feature>
<dbReference type="GeneID" id="6757078"/>
<dbReference type="GO" id="GO:0045454">
    <property type="term" value="P:cell redox homeostasis"/>
    <property type="evidence" value="ECO:0000318"/>
    <property type="project" value="GO_Central"/>
</dbReference>
<dbReference type="InterPro" id="IPR004099">
    <property type="entry name" value="Pyr_nucl-diS_OxRdtase_dimer"/>
</dbReference>
<comment type="similarity">
    <text evidence="1 11">Belongs to the class-I pyridine nucleotide-disulfide oxidoreductase family.</text>
</comment>
<feature type="active site" description="Proton acceptor" evidence="8">
    <location>
        <position position="497"/>
    </location>
</feature>
<dbReference type="PhylomeDB" id="B3S693"/>
<evidence type="ECO:0000259" key="13">
    <source>
        <dbReference type="Pfam" id="PF07992"/>
    </source>
</evidence>
<feature type="binding site" evidence="9">
    <location>
        <position position="318"/>
    </location>
    <ligand>
        <name>NAD(+)</name>
        <dbReference type="ChEBI" id="CHEBI:57540"/>
    </ligand>
</feature>
<evidence type="ECO:0000256" key="8">
    <source>
        <dbReference type="PIRSR" id="PIRSR000350-2"/>
    </source>
</evidence>
<gene>
    <name evidence="14" type="ORF">TRIADDRAFT_50766</name>
</gene>
<evidence type="ECO:0000256" key="4">
    <source>
        <dbReference type="ARBA" id="ARBA00022857"/>
    </source>
</evidence>
<organism evidence="14 15">
    <name type="scientific">Trichoplax adhaerens</name>
    <name type="common">Trichoplax reptans</name>
    <dbReference type="NCBI Taxonomy" id="10228"/>
    <lineage>
        <taxon>Eukaryota</taxon>
        <taxon>Metazoa</taxon>
        <taxon>Placozoa</taxon>
        <taxon>Uniplacotomia</taxon>
        <taxon>Trichoplacea</taxon>
        <taxon>Trichoplacidae</taxon>
        <taxon>Trichoplax</taxon>
    </lineage>
</organism>
<keyword evidence="9" id="KW-0547">Nucleotide-binding</keyword>
<sequence length="522" mass="57262">MIKILPLDQISQITVFNYWQLNSIRIVSATPLFTMGKDSSICYTAHFDLVVIGGGSGGLACAKEASTLGKKVAIVDHVEPTVHGTTWGLGGTCVNVGCIPKKLMHQAALLGQSLQDARHYGWQLPSSSYEHSWETLRDGVRNYIKSLNWGYRVQLKNKKIDYLNGKGTFLSRHEIKVDLKSGNNYVIAVGGRPRIPNNIPGAREYAISSDDLFSLDKAPGKVLIIGAGYIALECAGFLSGIGCDTSIMARSICLRSFDQDMVSLITENMEEEGISFIRKSQPLRMSKTTGDKIEVEYENTETGLKSIGLYDNVMFAVGRDPTTASLNLNVANVKIHPESKKILAENEQTTCPNIYAIGDVLHGKPELTPVAIHAGRLLARRLCNVSSTQMDYAQIPTTIFTPLEYGCIGISEAKAEELYFKENIEVYHAFYLPLEYAITQRVCKQCYVKAVCLKSDNERIIGLHFLGPNAGEVIQGFATAMKCGVTYDQVVNTIGIHPTCAEEVVKLRISRSSGEDPTVTGC</sequence>
<proteinExistence type="inferred from homology"/>
<dbReference type="OrthoDB" id="5956163at2759"/>
<evidence type="ECO:0000256" key="5">
    <source>
        <dbReference type="ARBA" id="ARBA00023002"/>
    </source>
</evidence>
<dbReference type="GO" id="GO:0005829">
    <property type="term" value="C:cytosol"/>
    <property type="evidence" value="ECO:0000318"/>
    <property type="project" value="GO_Central"/>
</dbReference>
<dbReference type="eggNOG" id="KOG4716">
    <property type="taxonomic scope" value="Eukaryota"/>
</dbReference>
<evidence type="ECO:0000256" key="6">
    <source>
        <dbReference type="ARBA" id="ARBA00023157"/>
    </source>
</evidence>
<dbReference type="NCBIfam" id="TIGR01438">
    <property type="entry name" value="TGR"/>
    <property type="match status" value="1"/>
</dbReference>
<protein>
    <recommendedName>
        <fullName evidence="16">Thioredoxin-disulfide reductase</fullName>
    </recommendedName>
</protein>
<evidence type="ECO:0000256" key="11">
    <source>
        <dbReference type="RuleBase" id="RU003691"/>
    </source>
</evidence>
<name>B3S693_TRIAD</name>
<dbReference type="InterPro" id="IPR046952">
    <property type="entry name" value="GSHR/TRXR-like"/>
</dbReference>
<dbReference type="SUPFAM" id="SSF51905">
    <property type="entry name" value="FAD/NAD(P)-binding domain"/>
    <property type="match status" value="1"/>
</dbReference>
<dbReference type="Pfam" id="PF07992">
    <property type="entry name" value="Pyr_redox_2"/>
    <property type="match status" value="1"/>
</dbReference>
<dbReference type="CTD" id="6757078"/>
<dbReference type="InterPro" id="IPR012999">
    <property type="entry name" value="Pyr_OxRdtase_I_AS"/>
</dbReference>
<dbReference type="InterPro" id="IPR006338">
    <property type="entry name" value="Thioredoxin/glutathione_Rdtase"/>
</dbReference>
<feature type="domain" description="FAD/NAD(P)-binding" evidence="13">
    <location>
        <begin position="47"/>
        <end position="375"/>
    </location>
</feature>
<evidence type="ECO:0000256" key="1">
    <source>
        <dbReference type="ARBA" id="ARBA00007532"/>
    </source>
</evidence>
<dbReference type="Gene3D" id="3.50.50.60">
    <property type="entry name" value="FAD/NAD(P)-binding domain"/>
    <property type="match status" value="2"/>
</dbReference>
<dbReference type="PIRSF" id="PIRSF000350">
    <property type="entry name" value="Mercury_reductase_MerA"/>
    <property type="match status" value="1"/>
</dbReference>
<dbReference type="PANTHER" id="PTHR42737:SF7">
    <property type="entry name" value="THIOREDOXIN-DISULFIDE REDUCTASE"/>
    <property type="match status" value="1"/>
</dbReference>
<dbReference type="EMBL" id="DS985252">
    <property type="protein sequence ID" value="EDV21583.1"/>
    <property type="molecule type" value="Genomic_DNA"/>
</dbReference>
<dbReference type="FunCoup" id="B3S693">
    <property type="interactions" value="737"/>
</dbReference>
<feature type="disulfide bond" description="Redox-active" evidence="10">
    <location>
        <begin position="93"/>
        <end position="98"/>
    </location>
</feature>
<dbReference type="InterPro" id="IPR001100">
    <property type="entry name" value="Pyr_nuc-diS_OxRdtase"/>
</dbReference>
<dbReference type="Pfam" id="PF02852">
    <property type="entry name" value="Pyr_redox_dim"/>
    <property type="match status" value="1"/>
</dbReference>
<evidence type="ECO:0000256" key="3">
    <source>
        <dbReference type="ARBA" id="ARBA00022827"/>
    </source>
</evidence>
<evidence type="ECO:0000313" key="14">
    <source>
        <dbReference type="EMBL" id="EDV21583.1"/>
    </source>
</evidence>
<keyword evidence="9" id="KW-0520">NAD</keyword>
<evidence type="ECO:0000256" key="2">
    <source>
        <dbReference type="ARBA" id="ARBA00022630"/>
    </source>
</evidence>
<evidence type="ECO:0000259" key="12">
    <source>
        <dbReference type="Pfam" id="PF02852"/>
    </source>
</evidence>
<dbReference type="InterPro" id="IPR016156">
    <property type="entry name" value="FAD/NAD-linked_Rdtase_dimer_sf"/>
</dbReference>
<comment type="cofactor">
    <cofactor evidence="9">
        <name>FAD</name>
        <dbReference type="ChEBI" id="CHEBI:57692"/>
    </cofactor>
    <text evidence="9">Binds 1 FAD per subunit.</text>
</comment>
<keyword evidence="3 9" id="KW-0274">FAD</keyword>
<dbReference type="InParanoid" id="B3S693"/>
<dbReference type="PRINTS" id="PR00368">
    <property type="entry name" value="FADPNR"/>
</dbReference>
<dbReference type="GO" id="GO:0005739">
    <property type="term" value="C:mitochondrion"/>
    <property type="evidence" value="ECO:0000318"/>
    <property type="project" value="GO_Central"/>
</dbReference>
<feature type="domain" description="Pyridine nucleotide-disulphide oxidoreductase dimerisation" evidence="12">
    <location>
        <begin position="395"/>
        <end position="506"/>
    </location>
</feature>
<dbReference type="STRING" id="10228.B3S693"/>
<evidence type="ECO:0000256" key="7">
    <source>
        <dbReference type="ARBA" id="ARBA00023284"/>
    </source>
</evidence>
<keyword evidence="5 11" id="KW-0560">Oxidoreductase</keyword>
<dbReference type="FunFam" id="3.30.390.30:FF:000004">
    <property type="entry name" value="Thioredoxin reductase 1, cytoplasmic"/>
    <property type="match status" value="1"/>
</dbReference>
<evidence type="ECO:0008006" key="16">
    <source>
        <dbReference type="Google" id="ProtNLM"/>
    </source>
</evidence>
<dbReference type="OMA" id="CFDYVKP"/>
<dbReference type="GO" id="GO:0005737">
    <property type="term" value="C:cytoplasm"/>
    <property type="evidence" value="ECO:0000318"/>
    <property type="project" value="GO_Central"/>
</dbReference>
<dbReference type="InterPro" id="IPR036188">
    <property type="entry name" value="FAD/NAD-bd_sf"/>
</dbReference>
<evidence type="ECO:0000256" key="10">
    <source>
        <dbReference type="PIRSR" id="PIRSR000350-4"/>
    </source>
</evidence>
<dbReference type="PROSITE" id="PS00076">
    <property type="entry name" value="PYRIDINE_REDOX_1"/>
    <property type="match status" value="1"/>
</dbReference>
<accession>B3S693</accession>
<keyword evidence="4" id="KW-0521">NADP</keyword>
<keyword evidence="2 11" id="KW-0285">Flavoprotein</keyword>
<feature type="binding site" evidence="9">
    <location>
        <position position="359"/>
    </location>
    <ligand>
        <name>FAD</name>
        <dbReference type="ChEBI" id="CHEBI:57692"/>
    </ligand>
</feature>
<keyword evidence="7 11" id="KW-0676">Redox-active center</keyword>
<dbReference type="InterPro" id="IPR023753">
    <property type="entry name" value="FAD/NAD-binding_dom"/>
</dbReference>
<dbReference type="KEGG" id="tad:TRIADDRAFT_50766"/>
<keyword evidence="6" id="KW-1015">Disulfide bond</keyword>
<dbReference type="GO" id="GO:0004791">
    <property type="term" value="F:thioredoxin-disulfide reductase (NADPH) activity"/>
    <property type="evidence" value="ECO:0000318"/>
    <property type="project" value="GO_Central"/>
</dbReference>
<evidence type="ECO:0000256" key="9">
    <source>
        <dbReference type="PIRSR" id="PIRSR000350-3"/>
    </source>
</evidence>
<reference evidence="14 15" key="1">
    <citation type="journal article" date="2008" name="Nature">
        <title>The Trichoplax genome and the nature of placozoans.</title>
        <authorList>
            <person name="Srivastava M."/>
            <person name="Begovic E."/>
            <person name="Chapman J."/>
            <person name="Putnam N.H."/>
            <person name="Hellsten U."/>
            <person name="Kawashima T."/>
            <person name="Kuo A."/>
            <person name="Mitros T."/>
            <person name="Salamov A."/>
            <person name="Carpenter M.L."/>
            <person name="Signorovitch A.Y."/>
            <person name="Moreno M.A."/>
            <person name="Kamm K."/>
            <person name="Grimwood J."/>
            <person name="Schmutz J."/>
            <person name="Shapiro H."/>
            <person name="Grigoriev I.V."/>
            <person name="Buss L.W."/>
            <person name="Schierwater B."/>
            <person name="Dellaporta S.L."/>
            <person name="Rokhsar D.S."/>
        </authorList>
    </citation>
    <scope>NUCLEOTIDE SEQUENCE [LARGE SCALE GENOMIC DNA]</scope>
    <source>
        <strain evidence="14 15">Grell-BS-1999</strain>
    </source>
</reference>
<dbReference type="FunFam" id="3.50.50.60:FF:000200">
    <property type="entry name" value="Thioredoxin reductase 2, mitochondrial"/>
    <property type="match status" value="1"/>
</dbReference>
<dbReference type="FunFam" id="3.50.50.60:FF:000012">
    <property type="entry name" value="Thioredoxin reductase 1, cytoplasmic"/>
    <property type="match status" value="1"/>
</dbReference>
<dbReference type="PANTHER" id="PTHR42737">
    <property type="entry name" value="GLUTATHIONE REDUCTASE"/>
    <property type="match status" value="1"/>
</dbReference>
<feature type="binding site" evidence="9">
    <location>
        <begin position="226"/>
        <end position="233"/>
    </location>
    <ligand>
        <name>NAD(+)</name>
        <dbReference type="ChEBI" id="CHEBI:57540"/>
    </ligand>
</feature>
<feature type="binding site" evidence="9">
    <location>
        <position position="102"/>
    </location>
    <ligand>
        <name>FAD</name>
        <dbReference type="ChEBI" id="CHEBI:57692"/>
    </ligand>
</feature>
<dbReference type="RefSeq" id="XP_002115731.1">
    <property type="nucleotide sequence ID" value="XM_002115695.1"/>
</dbReference>
<dbReference type="HOGENOM" id="CLU_016755_2_4_1"/>
<dbReference type="Proteomes" id="UP000009022">
    <property type="component" value="Unassembled WGS sequence"/>
</dbReference>
<dbReference type="AlphaFoldDB" id="B3S693"/>
<dbReference type="PRINTS" id="PR00411">
    <property type="entry name" value="PNDRDTASEI"/>
</dbReference>
<evidence type="ECO:0000313" key="15">
    <source>
        <dbReference type="Proteomes" id="UP000009022"/>
    </source>
</evidence>
<dbReference type="Gene3D" id="3.30.390.30">
    <property type="match status" value="1"/>
</dbReference>
<dbReference type="SUPFAM" id="SSF55424">
    <property type="entry name" value="FAD/NAD-linked reductases, dimerisation (C-terminal) domain"/>
    <property type="match status" value="1"/>
</dbReference>